<keyword evidence="2" id="KW-1185">Reference proteome</keyword>
<dbReference type="InterPro" id="IPR019804">
    <property type="entry name" value="Ras_G-nucl-exch_fac_CS"/>
</dbReference>
<evidence type="ECO:0000313" key="2">
    <source>
        <dbReference type="Proteomes" id="UP001162087"/>
    </source>
</evidence>
<dbReference type="GO" id="GO:0051301">
    <property type="term" value="P:cell division"/>
    <property type="evidence" value="ECO:0007669"/>
    <property type="project" value="UniProtKB-KW"/>
</dbReference>
<dbReference type="PANTHER" id="PTHR23113">
    <property type="entry name" value="GUANINE NUCLEOTIDE EXCHANGE FACTOR"/>
    <property type="match status" value="1"/>
</dbReference>
<reference evidence="1" key="1">
    <citation type="submission" date="2022-10" db="EMBL/GenBank/DDBJ databases">
        <authorList>
            <person name="Byrne P K."/>
        </authorList>
    </citation>
    <scope>NUCLEOTIDE SEQUENCE</scope>
    <source>
        <strain evidence="1">IFO1802</strain>
    </source>
</reference>
<dbReference type="Gene3D" id="1.20.870.10">
    <property type="entry name" value="Son of sevenless (SoS) protein Chain: S domain 1"/>
    <property type="match status" value="1"/>
</dbReference>
<dbReference type="SMART" id="SM00147">
    <property type="entry name" value="RasGEF"/>
    <property type="match status" value="1"/>
</dbReference>
<dbReference type="PANTHER" id="PTHR23113:SF368">
    <property type="entry name" value="CELL DIVISION CONTROL PROTEIN 25"/>
    <property type="match status" value="1"/>
</dbReference>
<dbReference type="Gene3D" id="2.30.30.40">
    <property type="entry name" value="SH3 Domains"/>
    <property type="match status" value="1"/>
</dbReference>
<dbReference type="PROSITE" id="PS50009">
    <property type="entry name" value="RASGEF_CAT"/>
    <property type="match status" value="1"/>
</dbReference>
<evidence type="ECO:0000313" key="1">
    <source>
        <dbReference type="EMBL" id="CAI4045651.1"/>
    </source>
</evidence>
<dbReference type="SMART" id="SM00326">
    <property type="entry name" value="SH3"/>
    <property type="match status" value="1"/>
</dbReference>
<dbReference type="PROSITE" id="PS50002">
    <property type="entry name" value="SH3"/>
    <property type="match status" value="1"/>
</dbReference>
<dbReference type="GO" id="GO:0005085">
    <property type="term" value="F:guanyl-nucleotide exchange factor activity"/>
    <property type="evidence" value="ECO:0007669"/>
    <property type="project" value="UniProtKB-KW"/>
</dbReference>
<dbReference type="InterPro" id="IPR023578">
    <property type="entry name" value="Ras_GEF_dom_sf"/>
</dbReference>
<accession>A0AA35NHP6</accession>
<dbReference type="PROSITE" id="PS00720">
    <property type="entry name" value="RASGEF"/>
    <property type="match status" value="1"/>
</dbReference>
<dbReference type="InterPro" id="IPR008937">
    <property type="entry name" value="Ras-like_GEF"/>
</dbReference>
<name>A0AA35NHP6_SACK1</name>
<protein>
    <submittedName>
        <fullName evidence="1">Uncharacterized protein</fullName>
    </submittedName>
</protein>
<dbReference type="SUPFAM" id="SSF48366">
    <property type="entry name" value="Ras GEF"/>
    <property type="match status" value="1"/>
</dbReference>
<sequence length="1254" mass="145343">MSKSIPDAGMIRAIKTEERREVPCLQPIDVVECIYEHFTESRDKLSLRIGDMVYVLNKGSNGWWDGVLIRHCANDSSPLKLDRGWFSPSFTRSILHDSHKQQPPTDSYMEKFQAGLNVNLKLSSQLVILSRQDFLECCRNIDFKEPLVWSPTRAHAQDHGCEILYYNPDLDVYCTALPYLPQGPDPVARGPPSPAMSSKITGKKMPINALPDLFYLNDCDVTYWYDLTRLVCHYVNLTEFDLVSNDRKGFSTSLDLLSVQITYVYMLFRNLHLIDDNFRKVIKKLIYTLSKFSMKSNIWFNSNSFEERKKIVDQKDPKRKDPFLKSILSTFQKFHFLLRLLHFLSQPNEFTILPQLAPRFFKDSFSTVSWNNPFLQKNFNHRMSHDLPREMIKAVAGASGIMADNINEIPVSKHDSSSPSASSYHTPSATSRRRRRSTVLSNTSRSSSESDTIWSRRKKPYPLNEDTLNFVKARKRQFDAKLKQMIQSANECLRNTANISKMLNFEMNFKTYEEVSETIPIIDILENLDLTIFLNLRELCDREKAFDENVTIGDEDREFLNHSLSSISYILSDYFDMKQYFHDVVAKFIIVAQHLTLEDPFVFSSMQNDFPTGYYEPTKPASLTPQTARKNNKQKGDQNAESQEEEDEYEQDRDSVLLFNNLINQDEDTNDLKFFNLFHVFKSSCDDYFNVLKLVIESIKQLILERENLLNYAARMMKNDITELLLQGEEGGYGSYDESDATEKNDSNTVYTDTTTRGDDEWCKSQTLLPRYLQNEYDSELIWGPNNRIKGGSKKALISYLTNSEKRDSWFNITLLVTFRSIFTTTEFLSHLISRYNLDPPEDLCFEEYNEWVTKKLIPVKYKVVEIMATFLRQYWFPSYYEPNLATLNLDEFAQLTVKENIPGSMELLDEIDQKFKHGNRQANDPSKTSDLHTWQSNLSVPLYSTTESLLAADPIAFATQLTILEHDIYCEITIFDCLQKILKKKYAKPDDISSGLSGFVSFSNKLTNFISYSVVKEADITKRAKLLSHFIFIAEYCRRFNNFSSMTAIISALYSSPIYRLEKTWLVVMPQTRDLMHSLNKLMDPKKNFINYRKELKSLHNVPCVPFFGVYLSDLTFTDSGNPDYLVLEHGSKGTQDEKKYVNFNKRIRLVDILQEIIYFKKIHYDFVKDQTAIEGICSALEDIPHIEKQYQLSLIIEPKPKKKVVANTNSTNKSQEKSSENETGEQKSPAKKDKFAKFQLGKTKKKTPNILR</sequence>
<dbReference type="CDD" id="cd00155">
    <property type="entry name" value="RasGEF"/>
    <property type="match status" value="1"/>
</dbReference>
<organism evidence="1 2">
    <name type="scientific">Saccharomyces kudriavzevii (strain ATCC MYA-4449 / AS 2.2408 / CBS 8840 / NBRC 1802 / NCYC 2889)</name>
    <name type="common">Yeast</name>
    <dbReference type="NCBI Taxonomy" id="226230"/>
    <lineage>
        <taxon>Eukaryota</taxon>
        <taxon>Fungi</taxon>
        <taxon>Dikarya</taxon>
        <taxon>Ascomycota</taxon>
        <taxon>Saccharomycotina</taxon>
        <taxon>Saccharomycetes</taxon>
        <taxon>Saccharomycetales</taxon>
        <taxon>Saccharomycetaceae</taxon>
        <taxon>Saccharomyces</taxon>
    </lineage>
</organism>
<dbReference type="OrthoDB" id="546434at2759"/>
<dbReference type="GO" id="GO:0005886">
    <property type="term" value="C:plasma membrane"/>
    <property type="evidence" value="ECO:0007669"/>
    <property type="project" value="TreeGrafter"/>
</dbReference>
<dbReference type="Pfam" id="PF00618">
    <property type="entry name" value="RasGEF_N"/>
    <property type="match status" value="1"/>
</dbReference>
<gene>
    <name evidence="1" type="primary">SKDI12G0410</name>
    <name evidence="1" type="ORF">SKDI_12G0410</name>
</gene>
<dbReference type="Pfam" id="PF00617">
    <property type="entry name" value="RasGEF"/>
    <property type="match status" value="1"/>
</dbReference>
<dbReference type="Gene3D" id="1.10.840.10">
    <property type="entry name" value="Ras guanine-nucleotide exchange factors catalytic domain"/>
    <property type="match status" value="1"/>
</dbReference>
<dbReference type="SUPFAM" id="SSF50044">
    <property type="entry name" value="SH3-domain"/>
    <property type="match status" value="1"/>
</dbReference>
<dbReference type="CDD" id="cd06224">
    <property type="entry name" value="REM"/>
    <property type="match status" value="1"/>
</dbReference>
<dbReference type="InterPro" id="IPR000651">
    <property type="entry name" value="Ras-like_Gua-exchang_fac_N"/>
</dbReference>
<dbReference type="Proteomes" id="UP001162087">
    <property type="component" value="Chromosome 12"/>
</dbReference>
<dbReference type="InterPro" id="IPR001452">
    <property type="entry name" value="SH3_domain"/>
</dbReference>
<dbReference type="InterPro" id="IPR001895">
    <property type="entry name" value="RASGEF_cat_dom"/>
</dbReference>
<dbReference type="InterPro" id="IPR036964">
    <property type="entry name" value="RASGEF_cat_dom_sf"/>
</dbReference>
<proteinExistence type="predicted"/>
<dbReference type="CDD" id="cd11883">
    <property type="entry name" value="SH3_Sdc25"/>
    <property type="match status" value="1"/>
</dbReference>
<dbReference type="InterPro" id="IPR036028">
    <property type="entry name" value="SH3-like_dom_sf"/>
</dbReference>
<dbReference type="PROSITE" id="PS50212">
    <property type="entry name" value="RASGEF_NTER"/>
    <property type="match status" value="1"/>
</dbReference>
<dbReference type="EMBL" id="OX365907">
    <property type="protein sequence ID" value="CAI4045651.1"/>
    <property type="molecule type" value="Genomic_DNA"/>
</dbReference>
<dbReference type="SMART" id="SM00229">
    <property type="entry name" value="RasGEFN"/>
    <property type="match status" value="1"/>
</dbReference>
<dbReference type="GO" id="GO:0007265">
    <property type="term" value="P:Ras protein signal transduction"/>
    <property type="evidence" value="ECO:0007669"/>
    <property type="project" value="TreeGrafter"/>
</dbReference>